<dbReference type="Pfam" id="PF00990">
    <property type="entry name" value="GGDEF"/>
    <property type="match status" value="2"/>
</dbReference>
<evidence type="ECO:0000313" key="5">
    <source>
        <dbReference type="Proteomes" id="UP000541810"/>
    </source>
</evidence>
<dbReference type="SMART" id="SM00267">
    <property type="entry name" value="GGDEF"/>
    <property type="match status" value="1"/>
</dbReference>
<dbReference type="InterPro" id="IPR000160">
    <property type="entry name" value="GGDEF_dom"/>
</dbReference>
<dbReference type="PROSITE" id="PS50883">
    <property type="entry name" value="EAL"/>
    <property type="match status" value="1"/>
</dbReference>
<dbReference type="InterPro" id="IPR052155">
    <property type="entry name" value="Biofilm_reg_signaling"/>
</dbReference>
<dbReference type="PROSITE" id="PS50887">
    <property type="entry name" value="GGDEF"/>
    <property type="match status" value="1"/>
</dbReference>
<evidence type="ECO:0000259" key="3">
    <source>
        <dbReference type="PROSITE" id="PS50887"/>
    </source>
</evidence>
<evidence type="ECO:0000313" key="4">
    <source>
        <dbReference type="EMBL" id="MBB6428494.1"/>
    </source>
</evidence>
<dbReference type="PANTHER" id="PTHR44757:SF2">
    <property type="entry name" value="BIOFILM ARCHITECTURE MAINTENANCE PROTEIN MBAA"/>
    <property type="match status" value="1"/>
</dbReference>
<organism evidence="4 5">
    <name type="scientific">Algisphaera agarilytica</name>
    <dbReference type="NCBI Taxonomy" id="1385975"/>
    <lineage>
        <taxon>Bacteria</taxon>
        <taxon>Pseudomonadati</taxon>
        <taxon>Planctomycetota</taxon>
        <taxon>Phycisphaerae</taxon>
        <taxon>Phycisphaerales</taxon>
        <taxon>Phycisphaeraceae</taxon>
        <taxon>Algisphaera</taxon>
    </lineage>
</organism>
<proteinExistence type="predicted"/>
<evidence type="ECO:0000259" key="2">
    <source>
        <dbReference type="PROSITE" id="PS50883"/>
    </source>
</evidence>
<dbReference type="RefSeq" id="WP_184675688.1">
    <property type="nucleotide sequence ID" value="NZ_JACHGY010000001.1"/>
</dbReference>
<comment type="caution">
    <text evidence="4">The sequence shown here is derived from an EMBL/GenBank/DDBJ whole genome shotgun (WGS) entry which is preliminary data.</text>
</comment>
<dbReference type="Gene3D" id="3.30.70.270">
    <property type="match status" value="1"/>
</dbReference>
<dbReference type="Proteomes" id="UP000541810">
    <property type="component" value="Unassembled WGS sequence"/>
</dbReference>
<evidence type="ECO:0000256" key="1">
    <source>
        <dbReference type="SAM" id="MobiDB-lite"/>
    </source>
</evidence>
<dbReference type="InterPro" id="IPR043128">
    <property type="entry name" value="Rev_trsase/Diguanyl_cyclase"/>
</dbReference>
<reference evidence="4 5" key="1">
    <citation type="submission" date="2020-08" db="EMBL/GenBank/DDBJ databases">
        <title>Genomic Encyclopedia of Type Strains, Phase IV (KMG-IV): sequencing the most valuable type-strain genomes for metagenomic binning, comparative biology and taxonomic classification.</title>
        <authorList>
            <person name="Goeker M."/>
        </authorList>
    </citation>
    <scope>NUCLEOTIDE SEQUENCE [LARGE SCALE GENOMIC DNA]</scope>
    <source>
        <strain evidence="4 5">DSM 103725</strain>
    </source>
</reference>
<protein>
    <submittedName>
        <fullName evidence="4">Putative signal transduction protein with EAL and GGDEF domain</fullName>
    </submittedName>
</protein>
<sequence length="647" mass="72350">MPNESESTHPSLAHGRGHEGEMDLKPNRLKLTWLRDICREYCIQTRVQIREPLDQVMKRFEQSPELFGVLLYDGDRFVGPLARATIYTQLAKAFQRDLYLYRPVGLFYEYQATEPAEILSADLSLTEAIERVIERPASRRYDPVVVEFEDGSLCLIDVRDLIGQQCGQLTHAINEVENQRREAYWAARHDRLTGLPNRKYALERLESAQISEQERALLFLDFDRFKLINDSLGHDAGDELLVSIARRMENILAPYESIDLPGVKDTEEAAGPCCSIDSPNARVTPIRLGGDEFLVIVDPIRDHEEPKRIAEALLRTMGEPHLIKQQSVTSTPSIGVTCSSISGADAHTLIRDADTAMYHAKSEGRNCYCVFEAAMHAATARKAEVEVALRGAIQNRELELHYQPIIETDTGRLKGFESLCRWHHEQLGRVTPGEFIPIAEDAGLIDQVGRQCLELAAEQLASWRSQGLVDPNLYISVNVSKRQLLVPDMIDHLERVMANADLPCSSICLEITETALGDNRVPVTPILKKLRRLGYRLFIDDFGTGTSSLTSLHDVPADVLKIDRGFILQMQRDLSYTAIVDAVINLARNLKMTVIAEGIEESAQFMQVQTLGCDAVQGYLFSAPLPADKATALLAEGKTFAPQDMAA</sequence>
<gene>
    <name evidence="4" type="ORF">HNQ40_000300</name>
</gene>
<feature type="compositionally biased region" description="Polar residues" evidence="1">
    <location>
        <begin position="1"/>
        <end position="10"/>
    </location>
</feature>
<dbReference type="Pfam" id="PF00563">
    <property type="entry name" value="EAL"/>
    <property type="match status" value="1"/>
</dbReference>
<dbReference type="PANTHER" id="PTHR44757">
    <property type="entry name" value="DIGUANYLATE CYCLASE DGCP"/>
    <property type="match status" value="1"/>
</dbReference>
<dbReference type="CDD" id="cd01949">
    <property type="entry name" value="GGDEF"/>
    <property type="match status" value="1"/>
</dbReference>
<dbReference type="Gene3D" id="3.20.20.450">
    <property type="entry name" value="EAL domain"/>
    <property type="match status" value="1"/>
</dbReference>
<dbReference type="AlphaFoldDB" id="A0A7X0H3F7"/>
<keyword evidence="5" id="KW-1185">Reference proteome</keyword>
<dbReference type="InterPro" id="IPR001633">
    <property type="entry name" value="EAL_dom"/>
</dbReference>
<dbReference type="EMBL" id="JACHGY010000001">
    <property type="protein sequence ID" value="MBB6428494.1"/>
    <property type="molecule type" value="Genomic_DNA"/>
</dbReference>
<dbReference type="SMART" id="SM00052">
    <property type="entry name" value="EAL"/>
    <property type="match status" value="1"/>
</dbReference>
<feature type="region of interest" description="Disordered" evidence="1">
    <location>
        <begin position="1"/>
        <end position="21"/>
    </location>
</feature>
<dbReference type="SUPFAM" id="SSF141868">
    <property type="entry name" value="EAL domain-like"/>
    <property type="match status" value="1"/>
</dbReference>
<dbReference type="CDD" id="cd01948">
    <property type="entry name" value="EAL"/>
    <property type="match status" value="1"/>
</dbReference>
<dbReference type="NCBIfam" id="TIGR00254">
    <property type="entry name" value="GGDEF"/>
    <property type="match status" value="2"/>
</dbReference>
<feature type="domain" description="EAL" evidence="2">
    <location>
        <begin position="382"/>
        <end position="638"/>
    </location>
</feature>
<dbReference type="SUPFAM" id="SSF55073">
    <property type="entry name" value="Nucleotide cyclase"/>
    <property type="match status" value="2"/>
</dbReference>
<feature type="domain" description="GGDEF" evidence="3">
    <location>
        <begin position="213"/>
        <end position="373"/>
    </location>
</feature>
<dbReference type="InterPro" id="IPR035919">
    <property type="entry name" value="EAL_sf"/>
</dbReference>
<dbReference type="InterPro" id="IPR029787">
    <property type="entry name" value="Nucleotide_cyclase"/>
</dbReference>
<name>A0A7X0H3F7_9BACT</name>
<accession>A0A7X0H3F7</accession>